<keyword evidence="6" id="KW-1185">Reference proteome</keyword>
<evidence type="ECO:0000313" key="6">
    <source>
        <dbReference type="Proteomes" id="UP000002872"/>
    </source>
</evidence>
<name>I3EJ51_NEMP3</name>
<dbReference type="PANTHER" id="PTHR24171">
    <property type="entry name" value="ANKYRIN REPEAT DOMAIN-CONTAINING PROTEIN 39-RELATED"/>
    <property type="match status" value="1"/>
</dbReference>
<dbReference type="SMART" id="SM00248">
    <property type="entry name" value="ANK"/>
    <property type="match status" value="3"/>
</dbReference>
<organism evidence="5 6">
    <name type="scientific">Nematocida parisii (strain ERTm3)</name>
    <name type="common">Nematode killer fungus</name>
    <dbReference type="NCBI Taxonomy" id="935791"/>
    <lineage>
        <taxon>Eukaryota</taxon>
        <taxon>Fungi</taxon>
        <taxon>Fungi incertae sedis</taxon>
        <taxon>Microsporidia</taxon>
        <taxon>Nematocida</taxon>
    </lineage>
</organism>
<dbReference type="VEuPathDB" id="MicrosporidiaDB:NEQG_00018"/>
<dbReference type="InterPro" id="IPR036770">
    <property type="entry name" value="Ankyrin_rpt-contain_sf"/>
</dbReference>
<dbReference type="EMBL" id="GL870876">
    <property type="protein sequence ID" value="EIJ89248.1"/>
    <property type="molecule type" value="Genomic_DNA"/>
</dbReference>
<dbReference type="SUPFAM" id="SSF48403">
    <property type="entry name" value="Ankyrin repeat"/>
    <property type="match status" value="1"/>
</dbReference>
<keyword evidence="2 3" id="KW-0040">ANK repeat</keyword>
<dbReference type="STRING" id="935791.I3EJ51"/>
<dbReference type="PROSITE" id="PS50088">
    <property type="entry name" value="ANK_REPEAT"/>
    <property type="match status" value="1"/>
</dbReference>
<dbReference type="InParanoid" id="I3EJ51"/>
<evidence type="ECO:0000256" key="4">
    <source>
        <dbReference type="SAM" id="MobiDB-lite"/>
    </source>
</evidence>
<dbReference type="InterPro" id="IPR002110">
    <property type="entry name" value="Ankyrin_rpt"/>
</dbReference>
<evidence type="ECO:0000256" key="1">
    <source>
        <dbReference type="ARBA" id="ARBA00022737"/>
    </source>
</evidence>
<accession>I3EJ51</accession>
<dbReference type="Proteomes" id="UP000002872">
    <property type="component" value="Unassembled WGS sequence"/>
</dbReference>
<feature type="repeat" description="ANK" evidence="3">
    <location>
        <begin position="150"/>
        <end position="183"/>
    </location>
</feature>
<feature type="compositionally biased region" description="Basic and acidic residues" evidence="4">
    <location>
        <begin position="9"/>
        <end position="23"/>
    </location>
</feature>
<dbReference type="AlphaFoldDB" id="I3EJ51"/>
<dbReference type="Gene3D" id="1.25.40.20">
    <property type="entry name" value="Ankyrin repeat-containing domain"/>
    <property type="match status" value="1"/>
</dbReference>
<gene>
    <name evidence="5" type="ORF">NEQG_00018</name>
</gene>
<evidence type="ECO:0000313" key="5">
    <source>
        <dbReference type="EMBL" id="EIJ89248.1"/>
    </source>
</evidence>
<dbReference type="Pfam" id="PF13857">
    <property type="entry name" value="Ank_5"/>
    <property type="match status" value="1"/>
</dbReference>
<dbReference type="HOGENOM" id="CLU_1283566_0_0_1"/>
<dbReference type="OrthoDB" id="194358at2759"/>
<feature type="region of interest" description="Disordered" evidence="4">
    <location>
        <begin position="1"/>
        <end position="23"/>
    </location>
</feature>
<reference evidence="5" key="1">
    <citation type="submission" date="2011-01" db="EMBL/GenBank/DDBJ databases">
        <title>The Genome Sequence of Nematocida parisii strain ERTm3.</title>
        <authorList>
            <consortium name="The Broad Institute Genome Sequencing Platform"/>
            <consortium name="The Broad Institute Genome Sequencing Center for Infectious Disease"/>
            <person name="Cuomo C."/>
            <person name="Troemel E."/>
            <person name="Young S.K."/>
            <person name="Zeng Q."/>
            <person name="Gargeya S."/>
            <person name="Fitzgerald M."/>
            <person name="Haas B."/>
            <person name="Abouelleil A."/>
            <person name="Alvarado L."/>
            <person name="Arachchi H.M."/>
            <person name="Berlin A."/>
            <person name="Chapman S.B."/>
            <person name="Gearin G."/>
            <person name="Goldberg J."/>
            <person name="Griggs A."/>
            <person name="Gujja S."/>
            <person name="Hansen M."/>
            <person name="Heiman D."/>
            <person name="Howarth C."/>
            <person name="Larimer J."/>
            <person name="Lui A."/>
            <person name="MacDonald P.J.P."/>
            <person name="McCowen C."/>
            <person name="Montmayeur A."/>
            <person name="Murphy C."/>
            <person name="Neiman D."/>
            <person name="Pearson M."/>
            <person name="Priest M."/>
            <person name="Roberts A."/>
            <person name="Saif S."/>
            <person name="Shea T."/>
            <person name="Sisk P."/>
            <person name="Stolte C."/>
            <person name="Sykes S."/>
            <person name="Wortman J."/>
            <person name="Nusbaum C."/>
            <person name="Birren B."/>
        </authorList>
    </citation>
    <scope>NUCLEOTIDE SEQUENCE</scope>
    <source>
        <strain evidence="5">ERTm3</strain>
    </source>
</reference>
<evidence type="ECO:0000256" key="2">
    <source>
        <dbReference type="ARBA" id="ARBA00023043"/>
    </source>
</evidence>
<keyword evidence="1" id="KW-0677">Repeat</keyword>
<dbReference type="OMA" id="AYYGQRE"/>
<protein>
    <submittedName>
        <fullName evidence="5">Uncharacterized protein</fullName>
    </submittedName>
</protein>
<proteinExistence type="predicted"/>
<dbReference type="PROSITE" id="PS50297">
    <property type="entry name" value="ANK_REP_REGION"/>
    <property type="match status" value="1"/>
</dbReference>
<sequence>MTNNLSLSQKEKEKEAEKKDNPAKPEEKDFLKIFDLVCIGDLKNLRNALCVYEISQGKVFDLKIVNKFGVYLIHSAAYYGQREVVQFLLSAVSEAEEKDMALFEAVTSDNISFESNDADNISTASSSILPVIFGHAKPSTCFINCRSLDHSATPLHYAALGGNKNNIILYLLACGADPRLRDSRGMTAQELAKEHGHKKTERIISKYVRTINQKMDLL</sequence>
<evidence type="ECO:0000256" key="3">
    <source>
        <dbReference type="PROSITE-ProRule" id="PRU00023"/>
    </source>
</evidence>